<evidence type="ECO:0000256" key="4">
    <source>
        <dbReference type="ARBA" id="ARBA00022840"/>
    </source>
</evidence>
<evidence type="ECO:0000256" key="6">
    <source>
        <dbReference type="ARBA" id="ARBA00023136"/>
    </source>
</evidence>
<proteinExistence type="predicted"/>
<evidence type="ECO:0000313" key="12">
    <source>
        <dbReference type="Proteomes" id="UP000009326"/>
    </source>
</evidence>
<evidence type="ECO:0000259" key="9">
    <source>
        <dbReference type="PROSITE" id="PS50929"/>
    </source>
</evidence>
<feature type="domain" description="ABC transmembrane type-1" evidence="9">
    <location>
        <begin position="35"/>
        <end position="309"/>
    </location>
</feature>
<dbReference type="PANTHER" id="PTHR43394">
    <property type="entry name" value="ATP-DEPENDENT PERMEASE MDL1, MITOCHONDRIAL"/>
    <property type="match status" value="1"/>
</dbReference>
<dbReference type="RefSeq" id="WP_008472834.1">
    <property type="nucleotide sequence ID" value="NZ_AYZO01000006.1"/>
</dbReference>
<gene>
    <name evidence="10" type="ORF">BN52_06860</name>
    <name evidence="11" type="ORF">FC38_GL001638</name>
</gene>
<dbReference type="PANTHER" id="PTHR43394:SF1">
    <property type="entry name" value="ATP-BINDING CASSETTE SUB-FAMILY B MEMBER 10, MITOCHONDRIAL"/>
    <property type="match status" value="1"/>
</dbReference>
<evidence type="ECO:0000256" key="5">
    <source>
        <dbReference type="ARBA" id="ARBA00022989"/>
    </source>
</evidence>
<dbReference type="GO" id="GO:0005524">
    <property type="term" value="F:ATP binding"/>
    <property type="evidence" value="ECO:0007669"/>
    <property type="project" value="UniProtKB-KW"/>
</dbReference>
<reference evidence="10 12" key="1">
    <citation type="submission" date="2012-06" db="EMBL/GenBank/DDBJ databases">
        <title>Draft genome sequence of Lactobacillus gigeriorum CRBIP 24.85T, isolated from chicken crop.</title>
        <authorList>
            <person name="Cousin S."/>
            <person name="Ma L."/>
            <person name="Creno S."/>
            <person name="Clermont D."/>
            <person name="Loux V."/>
            <person name="Bizet C."/>
            <person name="Bouchier C."/>
        </authorList>
    </citation>
    <scope>NUCLEOTIDE SEQUENCE [LARGE SCALE GENOMIC DNA]</scope>
    <source>
        <strain evidence="12">CRBIP 24.85T</strain>
        <strain evidence="10">Type strain: CRBIP 24.85</strain>
    </source>
</reference>
<name>I7LFM1_9LACO</name>
<dbReference type="GO" id="GO:0005886">
    <property type="term" value="C:plasma membrane"/>
    <property type="evidence" value="ECO:0007669"/>
    <property type="project" value="UniProtKB-SubCell"/>
</dbReference>
<keyword evidence="2 7" id="KW-0812">Transmembrane</keyword>
<dbReference type="Proteomes" id="UP000009326">
    <property type="component" value="Unassembled WGS sequence"/>
</dbReference>
<organism evidence="10 12">
    <name type="scientific">Lactobacillus gigeriorum DSM 23908 = CRBIP 24.85</name>
    <dbReference type="NCBI Taxonomy" id="1423751"/>
    <lineage>
        <taxon>Bacteria</taxon>
        <taxon>Bacillati</taxon>
        <taxon>Bacillota</taxon>
        <taxon>Bacilli</taxon>
        <taxon>Lactobacillales</taxon>
        <taxon>Lactobacillaceae</taxon>
        <taxon>Lactobacillus</taxon>
    </lineage>
</organism>
<evidence type="ECO:0000256" key="7">
    <source>
        <dbReference type="SAM" id="Phobius"/>
    </source>
</evidence>
<dbReference type="PROSITE" id="PS00211">
    <property type="entry name" value="ABC_TRANSPORTER_1"/>
    <property type="match status" value="1"/>
</dbReference>
<keyword evidence="5 7" id="KW-1133">Transmembrane helix</keyword>
<evidence type="ECO:0000259" key="8">
    <source>
        <dbReference type="PROSITE" id="PS50893"/>
    </source>
</evidence>
<dbReference type="InterPro" id="IPR003439">
    <property type="entry name" value="ABC_transporter-like_ATP-bd"/>
</dbReference>
<dbReference type="Gene3D" id="1.20.1560.10">
    <property type="entry name" value="ABC transporter type 1, transmembrane domain"/>
    <property type="match status" value="1"/>
</dbReference>
<evidence type="ECO:0000256" key="1">
    <source>
        <dbReference type="ARBA" id="ARBA00004651"/>
    </source>
</evidence>
<keyword evidence="6 7" id="KW-0472">Membrane</keyword>
<evidence type="ECO:0000256" key="2">
    <source>
        <dbReference type="ARBA" id="ARBA00022692"/>
    </source>
</evidence>
<feature type="transmembrane region" description="Helical" evidence="7">
    <location>
        <begin position="162"/>
        <end position="180"/>
    </location>
</feature>
<protein>
    <submittedName>
        <fullName evidence="10">Multidrug ABC superfamily ATP binding cassette transporter, ATPase and permease protein</fullName>
    </submittedName>
</protein>
<dbReference type="OrthoDB" id="9806127at2"/>
<dbReference type="Proteomes" id="UP000051521">
    <property type="component" value="Unassembled WGS sequence"/>
</dbReference>
<keyword evidence="4" id="KW-0067">ATP-binding</keyword>
<dbReference type="EMBL" id="CAKC01000038">
    <property type="protein sequence ID" value="CCI86788.1"/>
    <property type="molecule type" value="Genomic_DNA"/>
</dbReference>
<accession>I7LFM1</accession>
<dbReference type="PROSITE" id="PS50929">
    <property type="entry name" value="ABC_TM1F"/>
    <property type="match status" value="1"/>
</dbReference>
<dbReference type="AlphaFoldDB" id="I7LFM1"/>
<comment type="caution">
    <text evidence="10">The sequence shown here is derived from an EMBL/GenBank/DDBJ whole genome shotgun (WGS) entry which is preliminary data.</text>
</comment>
<dbReference type="InterPro" id="IPR036640">
    <property type="entry name" value="ABC1_TM_sf"/>
</dbReference>
<dbReference type="SMART" id="SM00382">
    <property type="entry name" value="AAA"/>
    <property type="match status" value="1"/>
</dbReference>
<dbReference type="Gene3D" id="3.40.50.300">
    <property type="entry name" value="P-loop containing nucleotide triphosphate hydrolases"/>
    <property type="match status" value="1"/>
</dbReference>
<dbReference type="InterPro" id="IPR039421">
    <property type="entry name" value="Type_1_exporter"/>
</dbReference>
<dbReference type="Pfam" id="PF00005">
    <property type="entry name" value="ABC_tran"/>
    <property type="match status" value="1"/>
</dbReference>
<feature type="domain" description="ABC transporter" evidence="8">
    <location>
        <begin position="341"/>
        <end position="577"/>
    </location>
</feature>
<evidence type="ECO:0000313" key="10">
    <source>
        <dbReference type="EMBL" id="CCI86788.1"/>
    </source>
</evidence>
<keyword evidence="13" id="KW-1185">Reference proteome</keyword>
<dbReference type="STRING" id="1423751.FC38_GL001638"/>
<dbReference type="GO" id="GO:0015421">
    <property type="term" value="F:ABC-type oligopeptide transporter activity"/>
    <property type="evidence" value="ECO:0007669"/>
    <property type="project" value="TreeGrafter"/>
</dbReference>
<evidence type="ECO:0000313" key="13">
    <source>
        <dbReference type="Proteomes" id="UP000051521"/>
    </source>
</evidence>
<keyword evidence="3" id="KW-0547">Nucleotide-binding</keyword>
<dbReference type="CDD" id="cd03228">
    <property type="entry name" value="ABCC_MRP_Like"/>
    <property type="match status" value="1"/>
</dbReference>
<dbReference type="PATRIC" id="fig|1423751.3.peg.1690"/>
<feature type="transmembrane region" description="Helical" evidence="7">
    <location>
        <begin position="66"/>
        <end position="88"/>
    </location>
</feature>
<dbReference type="EMBL" id="AYZO01000006">
    <property type="protein sequence ID" value="KRN14049.1"/>
    <property type="molecule type" value="Genomic_DNA"/>
</dbReference>
<dbReference type="InterPro" id="IPR003593">
    <property type="entry name" value="AAA+_ATPase"/>
</dbReference>
<feature type="transmembrane region" description="Helical" evidence="7">
    <location>
        <begin position="21"/>
        <end position="46"/>
    </location>
</feature>
<dbReference type="GO" id="GO:0016887">
    <property type="term" value="F:ATP hydrolysis activity"/>
    <property type="evidence" value="ECO:0007669"/>
    <property type="project" value="InterPro"/>
</dbReference>
<feature type="transmembrane region" description="Helical" evidence="7">
    <location>
        <begin position="248"/>
        <end position="268"/>
    </location>
</feature>
<reference evidence="11 13" key="2">
    <citation type="journal article" date="2015" name="Genome Announc.">
        <title>Expanding the biotechnology potential of lactobacilli through comparative genomics of 213 strains and associated genera.</title>
        <authorList>
            <person name="Sun Z."/>
            <person name="Harris H.M."/>
            <person name="McCann A."/>
            <person name="Guo C."/>
            <person name="Argimon S."/>
            <person name="Zhang W."/>
            <person name="Yang X."/>
            <person name="Jeffery I.B."/>
            <person name="Cooney J.C."/>
            <person name="Kagawa T.F."/>
            <person name="Liu W."/>
            <person name="Song Y."/>
            <person name="Salvetti E."/>
            <person name="Wrobel A."/>
            <person name="Rasinkangas P."/>
            <person name="Parkhill J."/>
            <person name="Rea M.C."/>
            <person name="O'Sullivan O."/>
            <person name="Ritari J."/>
            <person name="Douillard F.P."/>
            <person name="Paul Ross R."/>
            <person name="Yang R."/>
            <person name="Briner A.E."/>
            <person name="Felis G.E."/>
            <person name="de Vos W.M."/>
            <person name="Barrangou R."/>
            <person name="Klaenhammer T.R."/>
            <person name="Caufield P.W."/>
            <person name="Cui Y."/>
            <person name="Zhang H."/>
            <person name="O'Toole P.W."/>
        </authorList>
    </citation>
    <scope>NUCLEOTIDE SEQUENCE [LARGE SCALE GENOMIC DNA]</scope>
    <source>
        <strain evidence="11 13">DSM 23908</strain>
    </source>
</reference>
<evidence type="ECO:0000313" key="11">
    <source>
        <dbReference type="EMBL" id="KRN14049.1"/>
    </source>
</evidence>
<dbReference type="SUPFAM" id="SSF90123">
    <property type="entry name" value="ABC transporter transmembrane region"/>
    <property type="match status" value="1"/>
</dbReference>
<dbReference type="InterPro" id="IPR011527">
    <property type="entry name" value="ABC1_TM_dom"/>
</dbReference>
<dbReference type="InterPro" id="IPR027417">
    <property type="entry name" value="P-loop_NTPase"/>
</dbReference>
<dbReference type="PROSITE" id="PS50893">
    <property type="entry name" value="ABC_TRANSPORTER_2"/>
    <property type="match status" value="1"/>
</dbReference>
<feature type="transmembrane region" description="Helical" evidence="7">
    <location>
        <begin position="134"/>
        <end position="156"/>
    </location>
</feature>
<comment type="subcellular location">
    <subcellularLocation>
        <location evidence="1">Cell membrane</location>
        <topology evidence="1">Multi-pass membrane protein</topology>
    </subcellularLocation>
</comment>
<feature type="transmembrane region" description="Helical" evidence="7">
    <location>
        <begin position="280"/>
        <end position="301"/>
    </location>
</feature>
<dbReference type="InterPro" id="IPR017871">
    <property type="entry name" value="ABC_transporter-like_CS"/>
</dbReference>
<dbReference type="SUPFAM" id="SSF52540">
    <property type="entry name" value="P-loop containing nucleoside triphosphate hydrolases"/>
    <property type="match status" value="1"/>
</dbReference>
<evidence type="ECO:0000256" key="3">
    <source>
        <dbReference type="ARBA" id="ARBA00022741"/>
    </source>
</evidence>
<sequence>MKKAKQYFQLLLKTYKLFFKSAPALSIIVFVIAPIQALLTMLSIWASQRVIDSLAAKQNFWLDIELWIVATILVQILPSVATSMQGMLTDKLTGFLNLELMKKSKKLNSLSIFDDADYFDVVTLLQEDASWRPVNLIVFGISVLQSLLTVVFALGYLARFNWLIAVALIAVMIPQSLLYYRIQQEAFETMVERSKNSRFLHYYSGLLLDRVDAKEVRLFNMFDSIINKYMKLFNSTHKMVNKVRQKQLAISSLFLAVAAAVTGLGFVWFSTNVAKGNLPIGVLVVYISIIGYISTSMARLVEDSSLLYDSLLWIKKYYKFMDYQDHFLLENNSFPKDFQVLEVKNVSFTYPFSDVEVLHDVNFEVKRGEKIAVVGMNGSGKTTLVKLLMRYYDPTSGKIQYDHSDLTKIALQEYRDNISATFQDFSKFKLTLAENVTAGKPVDRSRVKESLLKAGLSEATIDQIGLDTILSKDFKNGIDLSGGQWQKIALARDIYSQGNIEFLDEPTAALDPVSEAEIYKNFIEHNKAKTIFFITHRLSAVKYADKVLLLSNGTVSGFDTHEELLKSNPEYQKMYQLQKEAYL</sequence>